<evidence type="ECO:0000259" key="2">
    <source>
        <dbReference type="Pfam" id="PF13548"/>
    </source>
</evidence>
<dbReference type="Proteomes" id="UP000523196">
    <property type="component" value="Unassembled WGS sequence"/>
</dbReference>
<feature type="transmembrane region" description="Helical" evidence="1">
    <location>
        <begin position="42"/>
        <end position="63"/>
    </location>
</feature>
<feature type="domain" description="DUF4126" evidence="2">
    <location>
        <begin position="7"/>
        <end position="148"/>
    </location>
</feature>
<sequence>MIATVAACLLGLVAGARTFTAPAVLAWATRSGALDLQGTALEWLGGAWAPWVLTLLALAELAGDKSPRAPSRKTLPAAGARVLSGAFCGGAVALAMEVAWLLPALAGAIAAALGTRGGYRLRMGLATRLGKDWPAALLEDAAAIGLALGTVALLAGGQD</sequence>
<keyword evidence="1" id="KW-0472">Membrane</keyword>
<keyword evidence="1" id="KW-1133">Transmembrane helix</keyword>
<gene>
    <name evidence="3" type="ORF">H4F98_02900</name>
</gene>
<feature type="transmembrane region" description="Helical" evidence="1">
    <location>
        <begin position="75"/>
        <end position="94"/>
    </location>
</feature>
<dbReference type="AlphaFoldDB" id="A0A7W3TJM1"/>
<evidence type="ECO:0000256" key="1">
    <source>
        <dbReference type="SAM" id="Phobius"/>
    </source>
</evidence>
<keyword evidence="1" id="KW-0812">Transmembrane</keyword>
<reference evidence="3 4" key="1">
    <citation type="submission" date="2020-08" db="EMBL/GenBank/DDBJ databases">
        <authorList>
            <person name="Xu S."/>
            <person name="Li A."/>
        </authorList>
    </citation>
    <scope>NUCLEOTIDE SEQUENCE [LARGE SCALE GENOMIC DNA]</scope>
    <source>
        <strain evidence="3 4">119BY6-57</strain>
    </source>
</reference>
<keyword evidence="4" id="KW-1185">Reference proteome</keyword>
<name>A0A7W3TJM1_9GAMM</name>
<organism evidence="3 4">
    <name type="scientific">Marilutibacter spongiae</name>
    <dbReference type="NCBI Taxonomy" id="2025720"/>
    <lineage>
        <taxon>Bacteria</taxon>
        <taxon>Pseudomonadati</taxon>
        <taxon>Pseudomonadota</taxon>
        <taxon>Gammaproteobacteria</taxon>
        <taxon>Lysobacterales</taxon>
        <taxon>Lysobacteraceae</taxon>
        <taxon>Marilutibacter</taxon>
    </lineage>
</organism>
<comment type="caution">
    <text evidence="3">The sequence shown here is derived from an EMBL/GenBank/DDBJ whole genome shotgun (WGS) entry which is preliminary data.</text>
</comment>
<dbReference type="RefSeq" id="WP_182685153.1">
    <property type="nucleotide sequence ID" value="NZ_JACHTF010000002.1"/>
</dbReference>
<dbReference type="InterPro" id="IPR025196">
    <property type="entry name" value="DUF4126"/>
</dbReference>
<dbReference type="Pfam" id="PF13548">
    <property type="entry name" value="DUF4126"/>
    <property type="match status" value="1"/>
</dbReference>
<evidence type="ECO:0000313" key="3">
    <source>
        <dbReference type="EMBL" id="MBB1059516.1"/>
    </source>
</evidence>
<accession>A0A7W3TJM1</accession>
<evidence type="ECO:0000313" key="4">
    <source>
        <dbReference type="Proteomes" id="UP000523196"/>
    </source>
</evidence>
<dbReference type="EMBL" id="JACHTF010000002">
    <property type="protein sequence ID" value="MBB1059516.1"/>
    <property type="molecule type" value="Genomic_DNA"/>
</dbReference>
<protein>
    <submittedName>
        <fullName evidence="3">DUF4126 family protein</fullName>
    </submittedName>
</protein>
<proteinExistence type="predicted"/>